<feature type="domain" description="Ribosomal RNA large subunit methyltransferase K/L-like methyltransferase" evidence="1">
    <location>
        <begin position="277"/>
        <end position="441"/>
    </location>
</feature>
<dbReference type="CDD" id="cd02440">
    <property type="entry name" value="AdoMet_MTases"/>
    <property type="match status" value="1"/>
</dbReference>
<dbReference type="GO" id="GO:0043527">
    <property type="term" value="C:tRNA methyltransferase complex"/>
    <property type="evidence" value="ECO:0007669"/>
    <property type="project" value="UniProtKB-ARBA"/>
</dbReference>
<dbReference type="AlphaFoldDB" id="A0A9P6RPB2"/>
<protein>
    <submittedName>
        <fullName evidence="2">THUMP domain-containing protein 3</fullName>
    </submittedName>
</protein>
<organism evidence="2 3">
    <name type="scientific">Dissophora globulifera</name>
    <dbReference type="NCBI Taxonomy" id="979702"/>
    <lineage>
        <taxon>Eukaryota</taxon>
        <taxon>Fungi</taxon>
        <taxon>Fungi incertae sedis</taxon>
        <taxon>Mucoromycota</taxon>
        <taxon>Mortierellomycotina</taxon>
        <taxon>Mortierellomycetes</taxon>
        <taxon>Mortierellales</taxon>
        <taxon>Mortierellaceae</taxon>
        <taxon>Dissophora</taxon>
    </lineage>
</organism>
<name>A0A9P6RPB2_9FUNG</name>
<sequence length="472" mass="52958">PGSGYVSVHLGPTGTTAEPLDHVVTRVLADLVQRPPLCLFAAYISIGEIPIPQDLLESSTAFEEFIHYKFKEAGWQQWWRERARQDQIPLVHNDIDRYDRIVTYPELQWQHGLDVLKSLPHPLAHRLGASGREETAPAASNIHDPFYATDTAIKFRASFDRGTIKHTGVRSEDYAAALGDMTGKVFTSWRVDLKKYDIEIYGRWVQGKTAAVITEPGQNRTKICTNDMDDASHDRPQLTTTTTTTTLDGTQQSIYGDMAIQVGMALPLDFSHCPYRFRPLDGRTSLKIESAFTLLAFADPKPGNVVVDTCCGVGTIPIVGASHYPLCFFVGFEVKPENIDKAVENSRGMLQRAQEQRSMTMTTATKLVPPSLFVGDARAACLRSGLVDLIVSDLPWGQRESSHRMNCKLYPKLVREVTRLLRVGGRAVLVTGERKLLMRQLEAPFARDRLRLLRTREITIGFKVMVYEIERI</sequence>
<evidence type="ECO:0000313" key="2">
    <source>
        <dbReference type="EMBL" id="KAG0323069.1"/>
    </source>
</evidence>
<gene>
    <name evidence="2" type="primary">THUMPD3</name>
    <name evidence="2" type="ORF">BGZ99_002963</name>
</gene>
<dbReference type="Proteomes" id="UP000738325">
    <property type="component" value="Unassembled WGS sequence"/>
</dbReference>
<feature type="non-terminal residue" evidence="2">
    <location>
        <position position="472"/>
    </location>
</feature>
<dbReference type="InterPro" id="IPR000241">
    <property type="entry name" value="RlmKL-like_Mtase"/>
</dbReference>
<dbReference type="Gene3D" id="3.40.50.150">
    <property type="entry name" value="Vaccinia Virus protein VP39"/>
    <property type="match status" value="1"/>
</dbReference>
<keyword evidence="3" id="KW-1185">Reference proteome</keyword>
<dbReference type="GO" id="GO:0030488">
    <property type="term" value="P:tRNA methylation"/>
    <property type="evidence" value="ECO:0007669"/>
    <property type="project" value="TreeGrafter"/>
</dbReference>
<reference evidence="2" key="1">
    <citation type="journal article" date="2020" name="Fungal Divers.">
        <title>Resolving the Mortierellaceae phylogeny through synthesis of multi-gene phylogenetics and phylogenomics.</title>
        <authorList>
            <person name="Vandepol N."/>
            <person name="Liber J."/>
            <person name="Desiro A."/>
            <person name="Na H."/>
            <person name="Kennedy M."/>
            <person name="Barry K."/>
            <person name="Grigoriev I.V."/>
            <person name="Miller A.N."/>
            <person name="O'Donnell K."/>
            <person name="Stajich J.E."/>
            <person name="Bonito G."/>
        </authorList>
    </citation>
    <scope>NUCLEOTIDE SEQUENCE</scope>
    <source>
        <strain evidence="2">REB-010B</strain>
    </source>
</reference>
<evidence type="ECO:0000313" key="3">
    <source>
        <dbReference type="Proteomes" id="UP000738325"/>
    </source>
</evidence>
<dbReference type="GO" id="GO:0016423">
    <property type="term" value="F:tRNA (guanine) methyltransferase activity"/>
    <property type="evidence" value="ECO:0007669"/>
    <property type="project" value="TreeGrafter"/>
</dbReference>
<dbReference type="SUPFAM" id="SSF53335">
    <property type="entry name" value="S-adenosyl-L-methionine-dependent methyltransferases"/>
    <property type="match status" value="1"/>
</dbReference>
<proteinExistence type="predicted"/>
<dbReference type="PANTHER" id="PTHR14911:SF13">
    <property type="entry name" value="TRNA (GUANINE(6)-N2)-METHYLTRANSFERASE THUMP3"/>
    <property type="match status" value="1"/>
</dbReference>
<dbReference type="PANTHER" id="PTHR14911">
    <property type="entry name" value="THUMP DOMAIN-CONTAINING"/>
    <property type="match status" value="1"/>
</dbReference>
<comment type="caution">
    <text evidence="2">The sequence shown here is derived from an EMBL/GenBank/DDBJ whole genome shotgun (WGS) entry which is preliminary data.</text>
</comment>
<accession>A0A9P6RPB2</accession>
<dbReference type="InterPro" id="IPR029063">
    <property type="entry name" value="SAM-dependent_MTases_sf"/>
</dbReference>
<dbReference type="EMBL" id="JAAAIP010000197">
    <property type="protein sequence ID" value="KAG0323069.1"/>
    <property type="molecule type" value="Genomic_DNA"/>
</dbReference>
<dbReference type="OrthoDB" id="47730at2759"/>
<dbReference type="Pfam" id="PF01170">
    <property type="entry name" value="UPF0020"/>
    <property type="match status" value="1"/>
</dbReference>
<evidence type="ECO:0000259" key="1">
    <source>
        <dbReference type="Pfam" id="PF01170"/>
    </source>
</evidence>